<dbReference type="SUPFAM" id="SSF52540">
    <property type="entry name" value="P-loop containing nucleoside triphosphate hydrolases"/>
    <property type="match status" value="1"/>
</dbReference>
<keyword evidence="8 20" id="KW-0347">Helicase</keyword>
<dbReference type="CDD" id="cd17920">
    <property type="entry name" value="DEXHc_RecQ"/>
    <property type="match status" value="1"/>
</dbReference>
<evidence type="ECO:0000313" key="20">
    <source>
        <dbReference type="EMBL" id="RXJ04037.1"/>
    </source>
</evidence>
<keyword evidence="5" id="KW-0547">Nucleotide-binding</keyword>
<evidence type="ECO:0000256" key="4">
    <source>
        <dbReference type="ARBA" id="ARBA00022723"/>
    </source>
</evidence>
<dbReference type="InterPro" id="IPR010997">
    <property type="entry name" value="HRDC-like_sf"/>
</dbReference>
<name>A0A4Q0VWE3_9BACI</name>
<evidence type="ECO:0000256" key="12">
    <source>
        <dbReference type="ARBA" id="ARBA00023172"/>
    </source>
</evidence>
<dbReference type="PROSITE" id="PS51192">
    <property type="entry name" value="HELICASE_ATP_BIND_1"/>
    <property type="match status" value="1"/>
</dbReference>
<dbReference type="GO" id="GO:0006281">
    <property type="term" value="P:DNA repair"/>
    <property type="evidence" value="ECO:0007669"/>
    <property type="project" value="UniProtKB-KW"/>
</dbReference>
<keyword evidence="7 20" id="KW-0378">Hydrolase</keyword>
<dbReference type="InterPro" id="IPR014001">
    <property type="entry name" value="Helicase_ATP-bd"/>
</dbReference>
<evidence type="ECO:0000256" key="15">
    <source>
        <dbReference type="ARBA" id="ARBA00034617"/>
    </source>
</evidence>
<dbReference type="PANTHER" id="PTHR13710">
    <property type="entry name" value="DNA HELICASE RECQ FAMILY MEMBER"/>
    <property type="match status" value="1"/>
</dbReference>
<dbReference type="InterPro" id="IPR044876">
    <property type="entry name" value="HRDC_dom_sf"/>
</dbReference>
<dbReference type="SUPFAM" id="SSF46785">
    <property type="entry name" value="Winged helix' DNA-binding domain"/>
    <property type="match status" value="1"/>
</dbReference>
<keyword evidence="4" id="KW-0479">Metal-binding</keyword>
<dbReference type="SMART" id="SM00487">
    <property type="entry name" value="DEXDc"/>
    <property type="match status" value="1"/>
</dbReference>
<dbReference type="GO" id="GO:0016787">
    <property type="term" value="F:hydrolase activity"/>
    <property type="evidence" value="ECO:0007669"/>
    <property type="project" value="UniProtKB-KW"/>
</dbReference>
<dbReference type="SMART" id="SM00490">
    <property type="entry name" value="HELICc"/>
    <property type="match status" value="1"/>
</dbReference>
<dbReference type="CDD" id="cd18794">
    <property type="entry name" value="SF2_C_RecQ"/>
    <property type="match status" value="1"/>
</dbReference>
<dbReference type="GO" id="GO:0030894">
    <property type="term" value="C:replisome"/>
    <property type="evidence" value="ECO:0007669"/>
    <property type="project" value="TreeGrafter"/>
</dbReference>
<evidence type="ECO:0000313" key="21">
    <source>
        <dbReference type="Proteomes" id="UP000290649"/>
    </source>
</evidence>
<organism evidence="20 21">
    <name type="scientific">Anaerobacillus alkaliphilus</name>
    <dbReference type="NCBI Taxonomy" id="1548597"/>
    <lineage>
        <taxon>Bacteria</taxon>
        <taxon>Bacillati</taxon>
        <taxon>Bacillota</taxon>
        <taxon>Bacilli</taxon>
        <taxon>Bacillales</taxon>
        <taxon>Bacillaceae</taxon>
        <taxon>Anaerobacillus</taxon>
    </lineage>
</organism>
<evidence type="ECO:0000256" key="16">
    <source>
        <dbReference type="NCBIfam" id="TIGR01389"/>
    </source>
</evidence>
<dbReference type="PROSITE" id="PS50967">
    <property type="entry name" value="HRDC"/>
    <property type="match status" value="1"/>
</dbReference>
<dbReference type="GO" id="GO:0003677">
    <property type="term" value="F:DNA binding"/>
    <property type="evidence" value="ECO:0007669"/>
    <property type="project" value="UniProtKB-KW"/>
</dbReference>
<dbReference type="GO" id="GO:0009432">
    <property type="term" value="P:SOS response"/>
    <property type="evidence" value="ECO:0007669"/>
    <property type="project" value="UniProtKB-UniRule"/>
</dbReference>
<dbReference type="Pfam" id="PF14493">
    <property type="entry name" value="HTH_40"/>
    <property type="match status" value="1"/>
</dbReference>
<dbReference type="AlphaFoldDB" id="A0A4Q0VWE3"/>
<keyword evidence="14" id="KW-0413">Isomerase</keyword>
<proteinExistence type="inferred from homology"/>
<dbReference type="InterPro" id="IPR036388">
    <property type="entry name" value="WH-like_DNA-bd_sf"/>
</dbReference>
<dbReference type="Gene3D" id="3.40.50.300">
    <property type="entry name" value="P-loop containing nucleotide triphosphate hydrolases"/>
    <property type="match status" value="2"/>
</dbReference>
<dbReference type="InterPro" id="IPR029491">
    <property type="entry name" value="Helicase_HTH"/>
</dbReference>
<feature type="domain" description="HRDC" evidence="17">
    <location>
        <begin position="519"/>
        <end position="599"/>
    </location>
</feature>
<keyword evidence="12" id="KW-0233">DNA recombination</keyword>
<dbReference type="InterPro" id="IPR036390">
    <property type="entry name" value="WH_DNA-bd_sf"/>
</dbReference>
<comment type="catalytic activity">
    <reaction evidence="15">
        <text>Couples ATP hydrolysis with the unwinding of duplex DNA by translocating in the 3'-5' direction.</text>
        <dbReference type="EC" id="5.6.2.4"/>
    </reaction>
</comment>
<protein>
    <recommendedName>
        <fullName evidence="16">DNA helicase RecQ</fullName>
        <ecNumber evidence="16">5.6.2.4</ecNumber>
    </recommendedName>
</protein>
<feature type="domain" description="Helicase ATP-binding" evidence="18">
    <location>
        <begin position="32"/>
        <end position="201"/>
    </location>
</feature>
<dbReference type="Pfam" id="PF16124">
    <property type="entry name" value="RecQ_Zn_bind"/>
    <property type="match status" value="1"/>
</dbReference>
<dbReference type="Gene3D" id="1.10.150.80">
    <property type="entry name" value="HRDC domain"/>
    <property type="match status" value="1"/>
</dbReference>
<dbReference type="InterPro" id="IPR006293">
    <property type="entry name" value="DNA_helicase_ATP-dep_RecQ_bac"/>
</dbReference>
<evidence type="ECO:0000256" key="8">
    <source>
        <dbReference type="ARBA" id="ARBA00022806"/>
    </source>
</evidence>
<dbReference type="Pfam" id="PF00271">
    <property type="entry name" value="Helicase_C"/>
    <property type="match status" value="1"/>
</dbReference>
<keyword evidence="6" id="KW-0227">DNA damage</keyword>
<comment type="similarity">
    <text evidence="3">Belongs to the helicase family. RecQ subfamily.</text>
</comment>
<evidence type="ECO:0000256" key="14">
    <source>
        <dbReference type="ARBA" id="ARBA00023235"/>
    </source>
</evidence>
<comment type="cofactor">
    <cofactor evidence="2">
        <name>Zn(2+)</name>
        <dbReference type="ChEBI" id="CHEBI:29105"/>
    </cofactor>
</comment>
<comment type="caution">
    <text evidence="20">The sequence shown here is derived from an EMBL/GenBank/DDBJ whole genome shotgun (WGS) entry which is preliminary data.</text>
</comment>
<keyword evidence="10" id="KW-0067">ATP-binding</keyword>
<evidence type="ECO:0000259" key="19">
    <source>
        <dbReference type="PROSITE" id="PS51194"/>
    </source>
</evidence>
<dbReference type="InterPro" id="IPR004589">
    <property type="entry name" value="DNA_helicase_ATP-dep_RecQ"/>
</dbReference>
<dbReference type="InterPro" id="IPR027417">
    <property type="entry name" value="P-loop_NTPase"/>
</dbReference>
<evidence type="ECO:0000256" key="9">
    <source>
        <dbReference type="ARBA" id="ARBA00022833"/>
    </source>
</evidence>
<dbReference type="GO" id="GO:0043138">
    <property type="term" value="F:3'-5' DNA helicase activity"/>
    <property type="evidence" value="ECO:0007669"/>
    <property type="project" value="UniProtKB-EC"/>
</dbReference>
<dbReference type="EC" id="5.6.2.4" evidence="16"/>
<dbReference type="SMART" id="SM00956">
    <property type="entry name" value="RQC"/>
    <property type="match status" value="1"/>
</dbReference>
<dbReference type="Pfam" id="PF00270">
    <property type="entry name" value="DEAD"/>
    <property type="match status" value="1"/>
</dbReference>
<keyword evidence="21" id="KW-1185">Reference proteome</keyword>
<reference evidence="20 21" key="1">
    <citation type="journal article" date="2019" name="Int. J. Syst. Evol. Microbiol.">
        <title>Anaerobacillus alkaliphilus sp. nov., a novel alkaliphilic and moderately halophilic bacterium.</title>
        <authorList>
            <person name="Borsodi A.K."/>
            <person name="Aszalos J.M."/>
            <person name="Bihari P."/>
            <person name="Nagy I."/>
            <person name="Schumann P."/>
            <person name="Sproer C."/>
            <person name="Kovacs A.L."/>
            <person name="Boka K."/>
            <person name="Dobosy P."/>
            <person name="Ovari M."/>
            <person name="Szili-Kovacs T."/>
            <person name="Toth E."/>
        </authorList>
    </citation>
    <scope>NUCLEOTIDE SEQUENCE [LARGE SCALE GENOMIC DNA]</scope>
    <source>
        <strain evidence="20 21">B16-10</strain>
    </source>
</reference>
<dbReference type="NCBIfam" id="TIGR01389">
    <property type="entry name" value="recQ"/>
    <property type="match status" value="1"/>
</dbReference>
<dbReference type="InterPro" id="IPR001650">
    <property type="entry name" value="Helicase_C-like"/>
</dbReference>
<dbReference type="GO" id="GO:0005737">
    <property type="term" value="C:cytoplasm"/>
    <property type="evidence" value="ECO:0007669"/>
    <property type="project" value="TreeGrafter"/>
</dbReference>
<feature type="domain" description="Helicase C-terminal" evidence="19">
    <location>
        <begin position="225"/>
        <end position="369"/>
    </location>
</feature>
<evidence type="ECO:0000256" key="3">
    <source>
        <dbReference type="ARBA" id="ARBA00005446"/>
    </source>
</evidence>
<evidence type="ECO:0000256" key="2">
    <source>
        <dbReference type="ARBA" id="ARBA00001947"/>
    </source>
</evidence>
<dbReference type="InterPro" id="IPR002121">
    <property type="entry name" value="HRDC_dom"/>
</dbReference>
<dbReference type="GO" id="GO:0006310">
    <property type="term" value="P:DNA recombination"/>
    <property type="evidence" value="ECO:0007669"/>
    <property type="project" value="UniProtKB-UniRule"/>
</dbReference>
<evidence type="ECO:0000256" key="5">
    <source>
        <dbReference type="ARBA" id="ARBA00022741"/>
    </source>
</evidence>
<evidence type="ECO:0000256" key="11">
    <source>
        <dbReference type="ARBA" id="ARBA00023125"/>
    </source>
</evidence>
<evidence type="ECO:0000256" key="6">
    <source>
        <dbReference type="ARBA" id="ARBA00022763"/>
    </source>
</evidence>
<evidence type="ECO:0000256" key="10">
    <source>
        <dbReference type="ARBA" id="ARBA00022840"/>
    </source>
</evidence>
<keyword evidence="11" id="KW-0238">DNA-binding</keyword>
<sequence length="709" mass="81004">MVEKSLTEYTPLSILKKYYGYTSFRRNQQEIINAILEGRDALCIMPTGGGKSICYQVPAMLLEGITIVISPLISLMKDQVDTLNSIGVPAVYINSTVSQSDQVMMMDEISQGMYKMVYVSPERMESNQFLNFLQQLPISLIAVDEAHCISQWGHDFRPSYAKIGRLIQQLSPRPIIAAFTATATKTVAEDIKKGLLLHSPQDFVSGYERENLAFSVVKTGNKRKYILDFIHNFKGESGIIYTATRKDVEELHGFLEKNGIKTVTYHGGMSEAIRNDHQERFIFDDEKIIIATNAFGMGIDKSNVRYVLHYQLPKSMEGYYQEAGRAGRDGENSECVLLFSSKDVQTQKYLIEQSTSYDDRKEHEYSKLQAMVDYCHTTKCLQTFIVNYFGDESSSECGKCSNCKSDLAEIDVTTEALKIFSCVVRMKERFGVTLIAQVLRGSNNKRIKELGLDQLTTYGIMKDKTEKEISEMTQLFIAEGYLALTTGQYPTVKLTENALSVLKHGEKVLQKIKPVKKEEPVHSELFEILRQVRRELAEREKLPPYIIFSDVTLKEMCKFYPQSKADMLQVKGVGEMKFAKYGENFLQAILQFKEENQLLPTETVEEAVMKKKDEDPSYLMTIQLFKEGKNIHEISIERELKETTIEQHLLQGAIEGLELDWNRILPQEFEELIHEKRLELGGEKLKPLKEALPEEISYFHIKLALSITR</sequence>
<dbReference type="Pfam" id="PF09382">
    <property type="entry name" value="RQC"/>
    <property type="match status" value="1"/>
</dbReference>
<gene>
    <name evidence="20" type="primary">recQ</name>
    <name evidence="20" type="ORF">DS745_01210</name>
</gene>
<evidence type="ECO:0000256" key="7">
    <source>
        <dbReference type="ARBA" id="ARBA00022801"/>
    </source>
</evidence>
<dbReference type="GO" id="GO:0046872">
    <property type="term" value="F:metal ion binding"/>
    <property type="evidence" value="ECO:0007669"/>
    <property type="project" value="UniProtKB-KW"/>
</dbReference>
<dbReference type="PROSITE" id="PS51194">
    <property type="entry name" value="HELICASE_CTER"/>
    <property type="match status" value="1"/>
</dbReference>
<dbReference type="GO" id="GO:0006260">
    <property type="term" value="P:DNA replication"/>
    <property type="evidence" value="ECO:0007669"/>
    <property type="project" value="InterPro"/>
</dbReference>
<evidence type="ECO:0000259" key="17">
    <source>
        <dbReference type="PROSITE" id="PS50967"/>
    </source>
</evidence>
<dbReference type="GO" id="GO:0009378">
    <property type="term" value="F:four-way junction helicase activity"/>
    <property type="evidence" value="ECO:0007669"/>
    <property type="project" value="TreeGrafter"/>
</dbReference>
<dbReference type="PANTHER" id="PTHR13710:SF105">
    <property type="entry name" value="ATP-DEPENDENT DNA HELICASE Q1"/>
    <property type="match status" value="1"/>
</dbReference>
<keyword evidence="9" id="KW-0862">Zinc</keyword>
<dbReference type="Pfam" id="PF00570">
    <property type="entry name" value="HRDC"/>
    <property type="match status" value="1"/>
</dbReference>
<dbReference type="InterPro" id="IPR032284">
    <property type="entry name" value="RecQ_Zn-bd"/>
</dbReference>
<accession>A0A4Q0VWE3</accession>
<dbReference type="GO" id="GO:0005524">
    <property type="term" value="F:ATP binding"/>
    <property type="evidence" value="ECO:0007669"/>
    <property type="project" value="UniProtKB-KW"/>
</dbReference>
<dbReference type="Gene3D" id="1.10.10.10">
    <property type="entry name" value="Winged helix-like DNA-binding domain superfamily/Winged helix DNA-binding domain"/>
    <property type="match status" value="1"/>
</dbReference>
<evidence type="ECO:0000256" key="1">
    <source>
        <dbReference type="ARBA" id="ARBA00001946"/>
    </source>
</evidence>
<dbReference type="InterPro" id="IPR018982">
    <property type="entry name" value="RQC_domain"/>
</dbReference>
<dbReference type="NCBIfam" id="TIGR00614">
    <property type="entry name" value="recQ_fam"/>
    <property type="match status" value="1"/>
</dbReference>
<keyword evidence="13" id="KW-0234">DNA repair</keyword>
<dbReference type="EMBL" id="QOUX01000001">
    <property type="protein sequence ID" value="RXJ04037.1"/>
    <property type="molecule type" value="Genomic_DNA"/>
</dbReference>
<dbReference type="SUPFAM" id="SSF47819">
    <property type="entry name" value="HRDC-like"/>
    <property type="match status" value="1"/>
</dbReference>
<dbReference type="OrthoDB" id="9763310at2"/>
<comment type="cofactor">
    <cofactor evidence="1">
        <name>Mg(2+)</name>
        <dbReference type="ChEBI" id="CHEBI:18420"/>
    </cofactor>
</comment>
<dbReference type="GO" id="GO:0043590">
    <property type="term" value="C:bacterial nucleoid"/>
    <property type="evidence" value="ECO:0007669"/>
    <property type="project" value="TreeGrafter"/>
</dbReference>
<dbReference type="RefSeq" id="WP_129076384.1">
    <property type="nucleotide sequence ID" value="NZ_QOUX01000001.1"/>
</dbReference>
<dbReference type="SMART" id="SM00341">
    <property type="entry name" value="HRDC"/>
    <property type="match status" value="1"/>
</dbReference>
<dbReference type="Proteomes" id="UP000290649">
    <property type="component" value="Unassembled WGS sequence"/>
</dbReference>
<dbReference type="InterPro" id="IPR011545">
    <property type="entry name" value="DEAD/DEAH_box_helicase_dom"/>
</dbReference>
<dbReference type="FunFam" id="3.40.50.300:FF:000296">
    <property type="entry name" value="ATP-dependent DNA helicase RecQ"/>
    <property type="match status" value="1"/>
</dbReference>
<evidence type="ECO:0000259" key="18">
    <source>
        <dbReference type="PROSITE" id="PS51192"/>
    </source>
</evidence>
<evidence type="ECO:0000256" key="13">
    <source>
        <dbReference type="ARBA" id="ARBA00023204"/>
    </source>
</evidence>